<feature type="domain" description="TIR" evidence="2">
    <location>
        <begin position="1"/>
        <end position="131"/>
    </location>
</feature>
<reference evidence="3 4" key="1">
    <citation type="submission" date="2014-02" db="EMBL/GenBank/DDBJ databases">
        <title>Draft genome sequence of Lysinibacillus massiliensis CCUG 49529.</title>
        <authorList>
            <person name="Zhang F."/>
            <person name="Wang G."/>
            <person name="Zhang L."/>
        </authorList>
    </citation>
    <scope>NUCLEOTIDE SEQUENCE [LARGE SCALE GENOMIC DNA]</scope>
    <source>
        <strain evidence="3 4">CCUG 49529</strain>
    </source>
</reference>
<keyword evidence="4" id="KW-1185">Reference proteome</keyword>
<dbReference type="AlphaFoldDB" id="A0A0A3J2W9"/>
<sequence length="354" mass="41600">MTLIFISHSSKDGDLAIALMDLLQNQFNLHRENFFLTSDEELKVGEDWIESIRKGMEQANIVLPLITPNFLESQFCLCELGATWINQKALVPVIIPPLKHNALQNTPFSSWLQNLILNSEEDIVRLAQAMIDRGVGTVNIPRFTKRANTFYKSYLEPFKVAMQNRVVISATTVEKLQKDIEQYKEAYELAEEELDRLKEENEALRQMKNKKEIKEYDYSKMDEWDRFEEKSNKVAAIISKLPHVLPSVLFHAYRYDARKSDERGLYSPSANDELKKLENRGFVKFEDGWEPNEEHPQIRKINEEIWEFKKFLDENITEKLEGRFYEEYEGIIFDLAYSDFWEEIFGVTIYHSGE</sequence>
<dbReference type="SUPFAM" id="SSF52200">
    <property type="entry name" value="Toll/Interleukin receptor TIR domain"/>
    <property type="match status" value="1"/>
</dbReference>
<dbReference type="EMBL" id="JPVQ01000007">
    <property type="protein sequence ID" value="KGR91349.1"/>
    <property type="molecule type" value="Genomic_DNA"/>
</dbReference>
<dbReference type="Pfam" id="PF13676">
    <property type="entry name" value="TIR_2"/>
    <property type="match status" value="1"/>
</dbReference>
<feature type="coiled-coil region" evidence="1">
    <location>
        <begin position="173"/>
        <end position="217"/>
    </location>
</feature>
<evidence type="ECO:0000259" key="2">
    <source>
        <dbReference type="PROSITE" id="PS50104"/>
    </source>
</evidence>
<dbReference type="GO" id="GO:0007165">
    <property type="term" value="P:signal transduction"/>
    <property type="evidence" value="ECO:0007669"/>
    <property type="project" value="InterPro"/>
</dbReference>
<dbReference type="Proteomes" id="UP000030595">
    <property type="component" value="Unassembled WGS sequence"/>
</dbReference>
<dbReference type="InterPro" id="IPR035897">
    <property type="entry name" value="Toll_tir_struct_dom_sf"/>
</dbReference>
<dbReference type="RefSeq" id="WP_052126062.1">
    <property type="nucleotide sequence ID" value="NZ_AVCZ01000007.1"/>
</dbReference>
<keyword evidence="1" id="KW-0175">Coiled coil</keyword>
<name>A0A0A3J2W9_9BACL</name>
<dbReference type="eggNOG" id="ENOG50332G0">
    <property type="taxonomic scope" value="Bacteria"/>
</dbReference>
<protein>
    <recommendedName>
        <fullName evidence="2">TIR domain-containing protein</fullName>
    </recommendedName>
</protein>
<proteinExistence type="predicted"/>
<evidence type="ECO:0000256" key="1">
    <source>
        <dbReference type="SAM" id="Coils"/>
    </source>
</evidence>
<comment type="caution">
    <text evidence="3">The sequence shown here is derived from an EMBL/GenBank/DDBJ whole genome shotgun (WGS) entry which is preliminary data.</text>
</comment>
<organism evidence="3 4">
    <name type="scientific">Ureibacillus massiliensis 4400831 = CIP 108448 = CCUG 49529</name>
    <dbReference type="NCBI Taxonomy" id="1211035"/>
    <lineage>
        <taxon>Bacteria</taxon>
        <taxon>Bacillati</taxon>
        <taxon>Bacillota</taxon>
        <taxon>Bacilli</taxon>
        <taxon>Bacillales</taxon>
        <taxon>Caryophanaceae</taxon>
        <taxon>Ureibacillus</taxon>
    </lineage>
</organism>
<dbReference type="PROSITE" id="PS50104">
    <property type="entry name" value="TIR"/>
    <property type="match status" value="1"/>
</dbReference>
<evidence type="ECO:0000313" key="3">
    <source>
        <dbReference type="EMBL" id="KGR91349.1"/>
    </source>
</evidence>
<accession>A0A0A3J2W9</accession>
<dbReference type="InterPro" id="IPR000157">
    <property type="entry name" value="TIR_dom"/>
</dbReference>
<evidence type="ECO:0000313" key="4">
    <source>
        <dbReference type="Proteomes" id="UP000030595"/>
    </source>
</evidence>
<gene>
    <name evidence="3" type="ORF">CD30_05900</name>
</gene>
<dbReference type="SMART" id="SM00255">
    <property type="entry name" value="TIR"/>
    <property type="match status" value="1"/>
</dbReference>
<dbReference type="Gene3D" id="3.40.50.10140">
    <property type="entry name" value="Toll/interleukin-1 receptor homology (TIR) domain"/>
    <property type="match status" value="1"/>
</dbReference>